<proteinExistence type="predicted"/>
<dbReference type="SUPFAM" id="SSF52833">
    <property type="entry name" value="Thioredoxin-like"/>
    <property type="match status" value="1"/>
</dbReference>
<evidence type="ECO:0000313" key="2">
    <source>
        <dbReference type="EMBL" id="KAF2303619.1"/>
    </source>
</evidence>
<dbReference type="EMBL" id="JAAGAX010000009">
    <property type="protein sequence ID" value="KAF2303619.1"/>
    <property type="molecule type" value="Genomic_DNA"/>
</dbReference>
<dbReference type="CDD" id="cd02947">
    <property type="entry name" value="TRX_family"/>
    <property type="match status" value="1"/>
</dbReference>
<dbReference type="PANTHER" id="PTHR10438">
    <property type="entry name" value="THIOREDOXIN"/>
    <property type="match status" value="1"/>
</dbReference>
<evidence type="ECO:0000313" key="3">
    <source>
        <dbReference type="Proteomes" id="UP000467840"/>
    </source>
</evidence>
<protein>
    <recommendedName>
        <fullName evidence="1">Thioredoxin domain-containing protein</fullName>
    </recommendedName>
</protein>
<evidence type="ECO:0000259" key="1">
    <source>
        <dbReference type="PROSITE" id="PS51352"/>
    </source>
</evidence>
<accession>A0A6A6LVH7</accession>
<dbReference type="AlphaFoldDB" id="A0A6A6LVH7"/>
<comment type="caution">
    <text evidence="2">The sequence shown here is derived from an EMBL/GenBank/DDBJ whole genome shotgun (WGS) entry which is preliminary data.</text>
</comment>
<gene>
    <name evidence="2" type="ORF">GH714_020183</name>
</gene>
<keyword evidence="3" id="KW-1185">Reference proteome</keyword>
<sequence>MAILSMEKRWVMGSWVLAQRSNAGLRVLCSGIVVHFTASWCIPSVAMNPFFEELASAYPDVLFLAVDVDEVKEVASKLEVKAMPTFVLMKDGAQIDRLVGANPEEIKKRIGKICGYGGRWSSTLNRNDVDDCGCSCSGKSGGDSDNGGSSGYNLAAMTKIYEGGEFECDITVPGGDLLSIDPSGGLRSSPSFTDNASLRFMELGALLDSGRPPTMEKSAMLTDALKVVNQLQNEAQKLMDSNDSAG</sequence>
<organism evidence="2 3">
    <name type="scientific">Hevea brasiliensis</name>
    <name type="common">Para rubber tree</name>
    <name type="synonym">Siphonia brasiliensis</name>
    <dbReference type="NCBI Taxonomy" id="3981"/>
    <lineage>
        <taxon>Eukaryota</taxon>
        <taxon>Viridiplantae</taxon>
        <taxon>Streptophyta</taxon>
        <taxon>Embryophyta</taxon>
        <taxon>Tracheophyta</taxon>
        <taxon>Spermatophyta</taxon>
        <taxon>Magnoliopsida</taxon>
        <taxon>eudicotyledons</taxon>
        <taxon>Gunneridae</taxon>
        <taxon>Pentapetalae</taxon>
        <taxon>rosids</taxon>
        <taxon>fabids</taxon>
        <taxon>Malpighiales</taxon>
        <taxon>Euphorbiaceae</taxon>
        <taxon>Crotonoideae</taxon>
        <taxon>Micrandreae</taxon>
        <taxon>Hevea</taxon>
    </lineage>
</organism>
<reference evidence="2 3" key="1">
    <citation type="journal article" date="2020" name="Mol. Plant">
        <title>The Chromosome-Based Rubber Tree Genome Provides New Insights into Spurge Genome Evolution and Rubber Biosynthesis.</title>
        <authorList>
            <person name="Liu J."/>
            <person name="Shi C."/>
            <person name="Shi C.C."/>
            <person name="Li W."/>
            <person name="Zhang Q.J."/>
            <person name="Zhang Y."/>
            <person name="Li K."/>
            <person name="Lu H.F."/>
            <person name="Shi C."/>
            <person name="Zhu S.T."/>
            <person name="Xiao Z.Y."/>
            <person name="Nan H."/>
            <person name="Yue Y."/>
            <person name="Zhu X.G."/>
            <person name="Wu Y."/>
            <person name="Hong X.N."/>
            <person name="Fan G.Y."/>
            <person name="Tong Y."/>
            <person name="Zhang D."/>
            <person name="Mao C.L."/>
            <person name="Liu Y.L."/>
            <person name="Hao S.J."/>
            <person name="Liu W.Q."/>
            <person name="Lv M.Q."/>
            <person name="Zhang H.B."/>
            <person name="Liu Y."/>
            <person name="Hu-Tang G.R."/>
            <person name="Wang J.P."/>
            <person name="Wang J.H."/>
            <person name="Sun Y.H."/>
            <person name="Ni S.B."/>
            <person name="Chen W.B."/>
            <person name="Zhang X.C."/>
            <person name="Jiao Y.N."/>
            <person name="Eichler E.E."/>
            <person name="Li G.H."/>
            <person name="Liu X."/>
            <person name="Gao L.Z."/>
        </authorList>
    </citation>
    <scope>NUCLEOTIDE SEQUENCE [LARGE SCALE GENOMIC DNA]</scope>
    <source>
        <strain evidence="3">cv. GT1</strain>
        <tissue evidence="2">Leaf</tissue>
    </source>
</reference>
<dbReference type="Gene3D" id="3.40.30.10">
    <property type="entry name" value="Glutaredoxin"/>
    <property type="match status" value="1"/>
</dbReference>
<feature type="domain" description="Thioredoxin" evidence="1">
    <location>
        <begin position="1"/>
        <end position="115"/>
    </location>
</feature>
<dbReference type="Proteomes" id="UP000467840">
    <property type="component" value="Chromosome 16"/>
</dbReference>
<name>A0A6A6LVH7_HEVBR</name>
<dbReference type="InterPro" id="IPR013766">
    <property type="entry name" value="Thioredoxin_domain"/>
</dbReference>
<dbReference type="PROSITE" id="PS51352">
    <property type="entry name" value="THIOREDOXIN_2"/>
    <property type="match status" value="1"/>
</dbReference>
<dbReference type="InterPro" id="IPR050620">
    <property type="entry name" value="Thioredoxin_H-type-like"/>
</dbReference>
<dbReference type="InterPro" id="IPR036249">
    <property type="entry name" value="Thioredoxin-like_sf"/>
</dbReference>
<dbReference type="PANTHER" id="PTHR10438:SF433">
    <property type="entry name" value="THIOREDOXIN-LIKE PROTEIN CXXS1"/>
    <property type="match status" value="1"/>
</dbReference>
<dbReference type="Pfam" id="PF00085">
    <property type="entry name" value="Thioredoxin"/>
    <property type="match status" value="1"/>
</dbReference>